<dbReference type="OrthoDB" id="3555474at2759"/>
<evidence type="ECO:0000313" key="2">
    <source>
        <dbReference type="EMBL" id="KIN08515.1"/>
    </source>
</evidence>
<protein>
    <recommendedName>
        <fullName evidence="1">Ketoreductase (KR) domain-containing protein</fullName>
    </recommendedName>
</protein>
<dbReference type="Gene3D" id="3.40.50.720">
    <property type="entry name" value="NAD(P)-binding Rossmann-like Domain"/>
    <property type="match status" value="1"/>
</dbReference>
<dbReference type="GO" id="GO:0044550">
    <property type="term" value="P:secondary metabolite biosynthetic process"/>
    <property type="evidence" value="ECO:0007669"/>
    <property type="project" value="TreeGrafter"/>
</dbReference>
<feature type="non-terminal residue" evidence="2">
    <location>
        <position position="1"/>
    </location>
</feature>
<dbReference type="InterPro" id="IPR036291">
    <property type="entry name" value="NAD(P)-bd_dom_sf"/>
</dbReference>
<gene>
    <name evidence="2" type="ORF">OIDMADRAFT_92921</name>
</gene>
<dbReference type="Proteomes" id="UP000054321">
    <property type="component" value="Unassembled WGS sequence"/>
</dbReference>
<dbReference type="AlphaFoldDB" id="A0A0C3I0B3"/>
<dbReference type="Pfam" id="PF08659">
    <property type="entry name" value="KR"/>
    <property type="match status" value="1"/>
</dbReference>
<dbReference type="GO" id="GO:0006633">
    <property type="term" value="P:fatty acid biosynthetic process"/>
    <property type="evidence" value="ECO:0007669"/>
    <property type="project" value="TreeGrafter"/>
</dbReference>
<dbReference type="InterPro" id="IPR013968">
    <property type="entry name" value="PKS_KR"/>
</dbReference>
<dbReference type="SUPFAM" id="SSF51735">
    <property type="entry name" value="NAD(P)-binding Rossmann-fold domains"/>
    <property type="match status" value="1"/>
</dbReference>
<dbReference type="STRING" id="913774.A0A0C3I0B3"/>
<proteinExistence type="predicted"/>
<feature type="domain" description="Ketoreductase (KR)" evidence="1">
    <location>
        <begin position="1"/>
        <end position="52"/>
    </location>
</feature>
<feature type="non-terminal residue" evidence="2">
    <location>
        <position position="60"/>
    </location>
</feature>
<reference evidence="3" key="2">
    <citation type="submission" date="2015-01" db="EMBL/GenBank/DDBJ databases">
        <title>Evolutionary Origins and Diversification of the Mycorrhizal Mutualists.</title>
        <authorList>
            <consortium name="DOE Joint Genome Institute"/>
            <consortium name="Mycorrhizal Genomics Consortium"/>
            <person name="Kohler A."/>
            <person name="Kuo A."/>
            <person name="Nagy L.G."/>
            <person name="Floudas D."/>
            <person name="Copeland A."/>
            <person name="Barry K.W."/>
            <person name="Cichocki N."/>
            <person name="Veneault-Fourrey C."/>
            <person name="LaButti K."/>
            <person name="Lindquist E.A."/>
            <person name="Lipzen A."/>
            <person name="Lundell T."/>
            <person name="Morin E."/>
            <person name="Murat C."/>
            <person name="Riley R."/>
            <person name="Ohm R."/>
            <person name="Sun H."/>
            <person name="Tunlid A."/>
            <person name="Henrissat B."/>
            <person name="Grigoriev I.V."/>
            <person name="Hibbett D.S."/>
            <person name="Martin F."/>
        </authorList>
    </citation>
    <scope>NUCLEOTIDE SEQUENCE [LARGE SCALE GENOMIC DNA]</scope>
    <source>
        <strain evidence="3">Zn</strain>
    </source>
</reference>
<name>A0A0C3I0B3_OIDMZ</name>
<dbReference type="InParanoid" id="A0A0C3I0B3"/>
<dbReference type="HOGENOM" id="CLU_2948163_0_0_1"/>
<keyword evidence="3" id="KW-1185">Reference proteome</keyword>
<dbReference type="EMBL" id="KN832870">
    <property type="protein sequence ID" value="KIN08515.1"/>
    <property type="molecule type" value="Genomic_DNA"/>
</dbReference>
<dbReference type="PANTHER" id="PTHR43775">
    <property type="entry name" value="FATTY ACID SYNTHASE"/>
    <property type="match status" value="1"/>
</dbReference>
<dbReference type="PANTHER" id="PTHR43775:SF13">
    <property type="entry name" value="POLYKETIDE SYNTHASE 1"/>
    <property type="match status" value="1"/>
</dbReference>
<reference evidence="2 3" key="1">
    <citation type="submission" date="2014-04" db="EMBL/GenBank/DDBJ databases">
        <authorList>
            <consortium name="DOE Joint Genome Institute"/>
            <person name="Kuo A."/>
            <person name="Martino E."/>
            <person name="Perotto S."/>
            <person name="Kohler A."/>
            <person name="Nagy L.G."/>
            <person name="Floudas D."/>
            <person name="Copeland A."/>
            <person name="Barry K.W."/>
            <person name="Cichocki N."/>
            <person name="Veneault-Fourrey C."/>
            <person name="LaButti K."/>
            <person name="Lindquist E.A."/>
            <person name="Lipzen A."/>
            <person name="Lundell T."/>
            <person name="Morin E."/>
            <person name="Murat C."/>
            <person name="Sun H."/>
            <person name="Tunlid A."/>
            <person name="Henrissat B."/>
            <person name="Grigoriev I.V."/>
            <person name="Hibbett D.S."/>
            <person name="Martin F."/>
            <person name="Nordberg H.P."/>
            <person name="Cantor M.N."/>
            <person name="Hua S.X."/>
        </authorList>
    </citation>
    <scope>NUCLEOTIDE SEQUENCE [LARGE SCALE GENOMIC DNA]</scope>
    <source>
        <strain evidence="2 3">Zn</strain>
    </source>
</reference>
<dbReference type="GO" id="GO:0004312">
    <property type="term" value="F:fatty acid synthase activity"/>
    <property type="evidence" value="ECO:0007669"/>
    <property type="project" value="TreeGrafter"/>
</dbReference>
<evidence type="ECO:0000259" key="1">
    <source>
        <dbReference type="Pfam" id="PF08659"/>
    </source>
</evidence>
<accession>A0A0C3I0B3</accession>
<dbReference type="InterPro" id="IPR050091">
    <property type="entry name" value="PKS_NRPS_Biosynth_Enz"/>
</dbReference>
<evidence type="ECO:0000313" key="3">
    <source>
        <dbReference type="Proteomes" id="UP000054321"/>
    </source>
</evidence>
<sequence>LDFFVATSSAAIAVGNRGQAAYSASNAFINAFAQYRITQGLPAALIDLTAVSDAGNLAEN</sequence>
<organism evidence="2 3">
    <name type="scientific">Oidiodendron maius (strain Zn)</name>
    <dbReference type="NCBI Taxonomy" id="913774"/>
    <lineage>
        <taxon>Eukaryota</taxon>
        <taxon>Fungi</taxon>
        <taxon>Dikarya</taxon>
        <taxon>Ascomycota</taxon>
        <taxon>Pezizomycotina</taxon>
        <taxon>Leotiomycetes</taxon>
        <taxon>Leotiomycetes incertae sedis</taxon>
        <taxon>Myxotrichaceae</taxon>
        <taxon>Oidiodendron</taxon>
    </lineage>
</organism>